<gene>
    <name evidence="1" type="ORF">MBFIL_11720</name>
</gene>
<reference evidence="1 2" key="1">
    <citation type="submission" date="2016-04" db="EMBL/GenBank/DDBJ databases">
        <title>Genome sequence of Methanobrevibacter filiformis DSM 11501.</title>
        <authorList>
            <person name="Poehlein A."/>
            <person name="Seedorf H."/>
            <person name="Daniel R."/>
        </authorList>
    </citation>
    <scope>NUCLEOTIDE SEQUENCE [LARGE SCALE GENOMIC DNA]</scope>
    <source>
        <strain evidence="1 2">DSM 11501</strain>
    </source>
</reference>
<dbReference type="RefSeq" id="WP_066972540.1">
    <property type="nucleotide sequence ID" value="NZ_LWMT01000231.1"/>
</dbReference>
<evidence type="ECO:0008006" key="3">
    <source>
        <dbReference type="Google" id="ProtNLM"/>
    </source>
</evidence>
<proteinExistence type="predicted"/>
<evidence type="ECO:0000313" key="1">
    <source>
        <dbReference type="EMBL" id="KZX12305.1"/>
    </source>
</evidence>
<protein>
    <recommendedName>
        <fullName evidence="3">PsbP C-terminal domain-containing protein</fullName>
    </recommendedName>
</protein>
<name>A0A162FFE8_9EURY</name>
<dbReference type="Proteomes" id="UP000077066">
    <property type="component" value="Unassembled WGS sequence"/>
</dbReference>
<keyword evidence="2" id="KW-1185">Reference proteome</keyword>
<dbReference type="PROSITE" id="PS51257">
    <property type="entry name" value="PROKAR_LIPOPROTEIN"/>
    <property type="match status" value="1"/>
</dbReference>
<evidence type="ECO:0000313" key="2">
    <source>
        <dbReference type="Proteomes" id="UP000077066"/>
    </source>
</evidence>
<dbReference type="Pfam" id="PF18933">
    <property type="entry name" value="PsbP_2"/>
    <property type="match status" value="1"/>
</dbReference>
<comment type="caution">
    <text evidence="1">The sequence shown here is derived from an EMBL/GenBank/DDBJ whole genome shotgun (WGS) entry which is preliminary data.</text>
</comment>
<dbReference type="OrthoDB" id="82411at2157"/>
<dbReference type="PATRIC" id="fig|55758.3.peg.1343"/>
<dbReference type="AlphaFoldDB" id="A0A162FFE8"/>
<dbReference type="EMBL" id="LWMT01000231">
    <property type="protein sequence ID" value="KZX12305.1"/>
    <property type="molecule type" value="Genomic_DNA"/>
</dbReference>
<accession>A0A162FFE8</accession>
<organism evidence="1 2">
    <name type="scientific">Methanobrevibacter filiformis</name>
    <dbReference type="NCBI Taxonomy" id="55758"/>
    <lineage>
        <taxon>Archaea</taxon>
        <taxon>Methanobacteriati</taxon>
        <taxon>Methanobacteriota</taxon>
        <taxon>Methanomada group</taxon>
        <taxon>Methanobacteria</taxon>
        <taxon>Methanobacteriales</taxon>
        <taxon>Methanobacteriaceae</taxon>
        <taxon>Methanobrevibacter</taxon>
    </lineage>
</organism>
<dbReference type="Gene3D" id="3.40.1000.10">
    <property type="entry name" value="Mog1/PsbP, alpha/beta/alpha sandwich"/>
    <property type="match status" value="1"/>
</dbReference>
<sequence length="176" mass="19517">MKKTILGIIIVMGVILVSGCISNDSNNTDEPKTFSANGVFFKYPGQWDIAKSTVDGTIAAVADPASKNNLTGFAGTTVVVEKQNLTMSFNQFYNETYSKLFSNPDYELISEGNLTIGDYNASECVYSINSAEAKQCKAVWIQKDQEVYVILFTTSKGKYESQEKYLNYILSTFKLN</sequence>